<dbReference type="PROSITE" id="PS50847">
    <property type="entry name" value="GRAM_POS_ANCHORING"/>
    <property type="match status" value="1"/>
</dbReference>
<reference evidence="9 10" key="1">
    <citation type="submission" date="2016-04" db="EMBL/GenBank/DDBJ databases">
        <title>High quality genome of the nematocidal Bacillus thuringiensis MYBT18246.</title>
        <authorList>
            <person name="Hollensteiner J."/>
            <person name="Poehlein A."/>
            <person name="Sproeer C."/>
            <person name="Bunk B."/>
            <person name="Rosenstiel P."/>
            <person name="Schulenburg H."/>
            <person name="Liesegang H."/>
        </authorList>
    </citation>
    <scope>NUCLEOTIDE SEQUENCE [LARGE SCALE GENOMIC DNA]</scope>
    <source>
        <strain evidence="9 10">MYBT18246</strain>
        <plasmid evidence="9 10">p150790</plasmid>
    </source>
</reference>
<feature type="compositionally biased region" description="Basic and acidic residues" evidence="6">
    <location>
        <begin position="19"/>
        <end position="33"/>
    </location>
</feature>
<dbReference type="InterPro" id="IPR019931">
    <property type="entry name" value="LPXTG_anchor"/>
</dbReference>
<keyword evidence="7" id="KW-0812">Transmembrane</keyword>
<evidence type="ECO:0000256" key="6">
    <source>
        <dbReference type="SAM" id="MobiDB-lite"/>
    </source>
</evidence>
<evidence type="ECO:0000256" key="2">
    <source>
        <dbReference type="ARBA" id="ARBA00022512"/>
    </source>
</evidence>
<keyword evidence="3" id="KW-0964">Secreted</keyword>
<accession>A0A9W3SHJ1</accession>
<protein>
    <recommendedName>
        <fullName evidence="8">Gram-positive cocci surface proteins LPxTG domain-containing protein</fullName>
    </recommendedName>
</protein>
<organism evidence="9 10">
    <name type="scientific">Bacillus thuringiensis</name>
    <dbReference type="NCBI Taxonomy" id="1428"/>
    <lineage>
        <taxon>Bacteria</taxon>
        <taxon>Bacillati</taxon>
        <taxon>Bacillota</taxon>
        <taxon>Bacilli</taxon>
        <taxon>Bacillales</taxon>
        <taxon>Bacillaceae</taxon>
        <taxon>Bacillus</taxon>
        <taxon>Bacillus cereus group</taxon>
    </lineage>
</organism>
<evidence type="ECO:0000259" key="8">
    <source>
        <dbReference type="PROSITE" id="PS50847"/>
    </source>
</evidence>
<feature type="domain" description="Gram-positive cocci surface proteins LPxTG" evidence="8">
    <location>
        <begin position="100"/>
        <end position="139"/>
    </location>
</feature>
<name>A0A9W3SHJ1_BACTU</name>
<feature type="region of interest" description="Disordered" evidence="6">
    <location>
        <begin position="19"/>
        <end position="103"/>
    </location>
</feature>
<evidence type="ECO:0000313" key="9">
    <source>
        <dbReference type="EMBL" id="ANS51725.1"/>
    </source>
</evidence>
<comment type="subcellular location">
    <subcellularLocation>
        <location evidence="1">Secreted</location>
        <location evidence="1">Cell wall</location>
        <topology evidence="1">Peptidoglycan-anchor</topology>
    </subcellularLocation>
</comment>
<geneLocation type="plasmid" evidence="9 10">
    <name>p150790</name>
</geneLocation>
<evidence type="ECO:0000256" key="3">
    <source>
        <dbReference type="ARBA" id="ARBA00022525"/>
    </source>
</evidence>
<dbReference type="NCBIfam" id="TIGR01167">
    <property type="entry name" value="LPXTG_anchor"/>
    <property type="match status" value="1"/>
</dbReference>
<gene>
    <name evidence="9" type="ORF">BT246_64330</name>
</gene>
<evidence type="ECO:0000256" key="7">
    <source>
        <dbReference type="SAM" id="Phobius"/>
    </source>
</evidence>
<evidence type="ECO:0000256" key="5">
    <source>
        <dbReference type="ARBA" id="ARBA00023088"/>
    </source>
</evidence>
<dbReference type="Proteomes" id="UP000092743">
    <property type="component" value="Plasmid p150790"/>
</dbReference>
<evidence type="ECO:0000313" key="10">
    <source>
        <dbReference type="Proteomes" id="UP000092743"/>
    </source>
</evidence>
<keyword evidence="2" id="KW-0134">Cell wall</keyword>
<proteinExistence type="predicted"/>
<feature type="transmembrane region" description="Helical" evidence="7">
    <location>
        <begin position="111"/>
        <end position="131"/>
    </location>
</feature>
<keyword evidence="4" id="KW-0732">Signal</keyword>
<keyword evidence="7" id="KW-1133">Transmembrane helix</keyword>
<evidence type="ECO:0000256" key="4">
    <source>
        <dbReference type="ARBA" id="ARBA00022729"/>
    </source>
</evidence>
<evidence type="ECO:0000256" key="1">
    <source>
        <dbReference type="ARBA" id="ARBA00004168"/>
    </source>
</evidence>
<keyword evidence="9" id="KW-0614">Plasmid</keyword>
<sequence>MGWYTYLLNEEIFSFEIKEDGQIIKHTVKDQKKPTPPTPETPKPEQPEQPQKPEIPQKPEQPEAPQPQVPEQPKVTEKPVIPQLEKPQLEQTPKKIETYLPTTGGKAENPYIKWIGLACVVLGLIGAVFAVRNRKKAQS</sequence>
<keyword evidence="7" id="KW-0472">Membrane</keyword>
<dbReference type="AlphaFoldDB" id="A0A9W3SHJ1"/>
<keyword evidence="5" id="KW-0572">Peptidoglycan-anchor</keyword>
<dbReference type="EMBL" id="CP015351">
    <property type="protein sequence ID" value="ANS51725.1"/>
    <property type="molecule type" value="Genomic_DNA"/>
</dbReference>